<sequence>MTDIDIVVATERDGSGEALIRDLQRTRNRIRHIWPIPEMLPADTDVIFCDLVPSLAARLPWLPGAPKAALVALISPGMRIDLDLLRKTAPEAILHRPFSSPAILSCLLLARSRFTYERRLRGRLEKLDGTLRAMRSIERAKTILMKARNIGEDEAYGYLRAQAMRQRLSVSAVATKIVDIGEPAG</sequence>
<dbReference type="RefSeq" id="WP_235704944.1">
    <property type="nucleotide sequence ID" value="NZ_JAKGBZ010000028.1"/>
</dbReference>
<reference evidence="2 3" key="1">
    <citation type="submission" date="2022-01" db="EMBL/GenBank/DDBJ databases">
        <authorList>
            <person name="Won M."/>
            <person name="Kim S.-J."/>
            <person name="Kwon S.-W."/>
        </authorList>
    </citation>
    <scope>NUCLEOTIDE SEQUENCE [LARGE SCALE GENOMIC DNA]</scope>
    <source>
        <strain evidence="2 3">KCTC 23505</strain>
    </source>
</reference>
<dbReference type="InterPro" id="IPR005561">
    <property type="entry name" value="ANTAR"/>
</dbReference>
<dbReference type="Pfam" id="PF03861">
    <property type="entry name" value="ANTAR"/>
    <property type="match status" value="1"/>
</dbReference>
<dbReference type="SUPFAM" id="SSF52172">
    <property type="entry name" value="CheY-like"/>
    <property type="match status" value="1"/>
</dbReference>
<comment type="caution">
    <text evidence="2">The sequence shown here is derived from an EMBL/GenBank/DDBJ whole genome shotgun (WGS) entry which is preliminary data.</text>
</comment>
<dbReference type="InterPro" id="IPR049021">
    <property type="entry name" value="AmiR_N"/>
</dbReference>
<dbReference type="Gene3D" id="3.40.50.2300">
    <property type="match status" value="1"/>
</dbReference>
<dbReference type="Gene3D" id="1.10.10.10">
    <property type="entry name" value="Winged helix-like DNA-binding domain superfamily/Winged helix DNA-binding domain"/>
    <property type="match status" value="1"/>
</dbReference>
<dbReference type="EMBL" id="JAKGBZ010000028">
    <property type="protein sequence ID" value="MCF3947684.1"/>
    <property type="molecule type" value="Genomic_DNA"/>
</dbReference>
<dbReference type="Pfam" id="PF21332">
    <property type="entry name" value="AmiR_N"/>
    <property type="match status" value="1"/>
</dbReference>
<keyword evidence="3" id="KW-1185">Reference proteome</keyword>
<dbReference type="Proteomes" id="UP001521209">
    <property type="component" value="Unassembled WGS sequence"/>
</dbReference>
<dbReference type="InterPro" id="IPR008327">
    <property type="entry name" value="Sig_transdc_resp-reg_antiterm"/>
</dbReference>
<organism evidence="2 3">
    <name type="scientific">Acidiphilium iwatense</name>
    <dbReference type="NCBI Taxonomy" id="768198"/>
    <lineage>
        <taxon>Bacteria</taxon>
        <taxon>Pseudomonadati</taxon>
        <taxon>Pseudomonadota</taxon>
        <taxon>Alphaproteobacteria</taxon>
        <taxon>Acetobacterales</taxon>
        <taxon>Acidocellaceae</taxon>
        <taxon>Acidiphilium</taxon>
    </lineage>
</organism>
<dbReference type="SMART" id="SM01012">
    <property type="entry name" value="ANTAR"/>
    <property type="match status" value="1"/>
</dbReference>
<gene>
    <name evidence="2" type="ORF">L2A60_13455</name>
</gene>
<dbReference type="PIRSF" id="PIRSF036382">
    <property type="entry name" value="RR_antiterm"/>
    <property type="match status" value="1"/>
</dbReference>
<feature type="domain" description="ANTAR" evidence="1">
    <location>
        <begin position="117"/>
        <end position="178"/>
    </location>
</feature>
<protein>
    <submittedName>
        <fullName evidence="2">ANTAR domain-containing protein</fullName>
    </submittedName>
</protein>
<evidence type="ECO:0000313" key="3">
    <source>
        <dbReference type="Proteomes" id="UP001521209"/>
    </source>
</evidence>
<dbReference type="PROSITE" id="PS50921">
    <property type="entry name" value="ANTAR"/>
    <property type="match status" value="1"/>
</dbReference>
<dbReference type="InterPro" id="IPR036388">
    <property type="entry name" value="WH-like_DNA-bd_sf"/>
</dbReference>
<accession>A0ABS9E270</accession>
<evidence type="ECO:0000313" key="2">
    <source>
        <dbReference type="EMBL" id="MCF3947684.1"/>
    </source>
</evidence>
<proteinExistence type="predicted"/>
<evidence type="ECO:0000259" key="1">
    <source>
        <dbReference type="PROSITE" id="PS50921"/>
    </source>
</evidence>
<name>A0ABS9E270_9PROT</name>
<dbReference type="InterPro" id="IPR011006">
    <property type="entry name" value="CheY-like_superfamily"/>
</dbReference>